<accession>A0A1G2K7H2</accession>
<evidence type="ECO:0000256" key="5">
    <source>
        <dbReference type="ARBA" id="ARBA00038121"/>
    </source>
</evidence>
<evidence type="ECO:0000259" key="7">
    <source>
        <dbReference type="Pfam" id="PF00288"/>
    </source>
</evidence>
<dbReference type="PANTHER" id="PTHR32463">
    <property type="entry name" value="L-FUCOSE KINASE"/>
    <property type="match status" value="1"/>
</dbReference>
<protein>
    <recommendedName>
        <fullName evidence="11">GHMP kinase</fullName>
    </recommendedName>
</protein>
<name>A0A1G2K7H2_9BACT</name>
<feature type="domain" description="GHMP kinase N-terminal" evidence="7">
    <location>
        <begin position="82"/>
        <end position="164"/>
    </location>
</feature>
<dbReference type="Gene3D" id="3.30.230.120">
    <property type="match status" value="1"/>
</dbReference>
<feature type="domain" description="GHMP kinase C-terminal" evidence="8">
    <location>
        <begin position="237"/>
        <end position="309"/>
    </location>
</feature>
<keyword evidence="2" id="KW-0547">Nucleotide-binding</keyword>
<dbReference type="InterPro" id="IPR020568">
    <property type="entry name" value="Ribosomal_Su5_D2-typ_SF"/>
</dbReference>
<comment type="similarity">
    <text evidence="5">Belongs to the GHMP kinase family.</text>
</comment>
<dbReference type="SUPFAM" id="SSF54211">
    <property type="entry name" value="Ribosomal protein S5 domain 2-like"/>
    <property type="match status" value="1"/>
</dbReference>
<gene>
    <name evidence="9" type="ORF">A2633_04100</name>
</gene>
<dbReference type="PIRSF" id="PIRSF036406">
    <property type="entry name" value="Hept_kin"/>
    <property type="match status" value="1"/>
</dbReference>
<dbReference type="GO" id="GO:0042352">
    <property type="term" value="P:GDP-L-fucose salvage"/>
    <property type="evidence" value="ECO:0007669"/>
    <property type="project" value="TreeGrafter"/>
</dbReference>
<feature type="coiled-coil region" evidence="6">
    <location>
        <begin position="224"/>
        <end position="256"/>
    </location>
</feature>
<evidence type="ECO:0000256" key="1">
    <source>
        <dbReference type="ARBA" id="ARBA00022679"/>
    </source>
</evidence>
<dbReference type="Pfam" id="PF00288">
    <property type="entry name" value="GHMP_kinases_N"/>
    <property type="match status" value="1"/>
</dbReference>
<dbReference type="PANTHER" id="PTHR32463:SF0">
    <property type="entry name" value="L-FUCOSE KINASE"/>
    <property type="match status" value="1"/>
</dbReference>
<dbReference type="GO" id="GO:0005524">
    <property type="term" value="F:ATP binding"/>
    <property type="evidence" value="ECO:0007669"/>
    <property type="project" value="UniProtKB-KW"/>
</dbReference>
<evidence type="ECO:0000313" key="10">
    <source>
        <dbReference type="Proteomes" id="UP000177152"/>
    </source>
</evidence>
<keyword evidence="4" id="KW-0067">ATP-binding</keyword>
<proteinExistence type="inferred from homology"/>
<evidence type="ECO:0000256" key="6">
    <source>
        <dbReference type="SAM" id="Coils"/>
    </source>
</evidence>
<dbReference type="InterPro" id="IPR052203">
    <property type="entry name" value="GHMP_Kinase-Related"/>
</dbReference>
<dbReference type="InterPro" id="IPR001174">
    <property type="entry name" value="HddA/FKP"/>
</dbReference>
<keyword evidence="3" id="KW-0418">Kinase</keyword>
<keyword evidence="1" id="KW-0808">Transferase</keyword>
<reference evidence="9 10" key="1">
    <citation type="journal article" date="2016" name="Nat. Commun.">
        <title>Thousands of microbial genomes shed light on interconnected biogeochemical processes in an aquifer system.</title>
        <authorList>
            <person name="Anantharaman K."/>
            <person name="Brown C.T."/>
            <person name="Hug L.A."/>
            <person name="Sharon I."/>
            <person name="Castelle C.J."/>
            <person name="Probst A.J."/>
            <person name="Thomas B.C."/>
            <person name="Singh A."/>
            <person name="Wilkins M.J."/>
            <person name="Karaoz U."/>
            <person name="Brodie E.L."/>
            <person name="Williams K.H."/>
            <person name="Hubbard S.S."/>
            <person name="Banfield J.F."/>
        </authorList>
    </citation>
    <scope>NUCLEOTIDE SEQUENCE [LARGE SCALE GENOMIC DNA]</scope>
</reference>
<dbReference type="PRINTS" id="PR00960">
    <property type="entry name" value="LMBPPROTEIN"/>
</dbReference>
<evidence type="ECO:0000313" key="9">
    <source>
        <dbReference type="EMBL" id="OGZ94430.1"/>
    </source>
</evidence>
<evidence type="ECO:0000256" key="4">
    <source>
        <dbReference type="ARBA" id="ARBA00022840"/>
    </source>
</evidence>
<dbReference type="GO" id="GO:0050201">
    <property type="term" value="F:fucokinase activity"/>
    <property type="evidence" value="ECO:0007669"/>
    <property type="project" value="TreeGrafter"/>
</dbReference>
<dbReference type="AlphaFoldDB" id="A0A1G2K7H2"/>
<dbReference type="Proteomes" id="UP000177152">
    <property type="component" value="Unassembled WGS sequence"/>
</dbReference>
<dbReference type="InterPro" id="IPR006204">
    <property type="entry name" value="GHMP_kinase_N_dom"/>
</dbReference>
<evidence type="ECO:0000256" key="2">
    <source>
        <dbReference type="ARBA" id="ARBA00022741"/>
    </source>
</evidence>
<dbReference type="InterPro" id="IPR013750">
    <property type="entry name" value="GHMP_kinase_C_dom"/>
</dbReference>
<organism evidence="9 10">
    <name type="scientific">Candidatus Sungbacteria bacterium RIFCSPHIGHO2_01_FULL_47_32</name>
    <dbReference type="NCBI Taxonomy" id="1802264"/>
    <lineage>
        <taxon>Bacteria</taxon>
        <taxon>Candidatus Sungiibacteriota</taxon>
    </lineage>
</organism>
<dbReference type="SUPFAM" id="SSF55060">
    <property type="entry name" value="GHMP Kinase, C-terminal domain"/>
    <property type="match status" value="1"/>
</dbReference>
<dbReference type="EMBL" id="MHQC01000036">
    <property type="protein sequence ID" value="OGZ94430.1"/>
    <property type="molecule type" value="Genomic_DNA"/>
</dbReference>
<dbReference type="Pfam" id="PF08544">
    <property type="entry name" value="GHMP_kinases_C"/>
    <property type="match status" value="1"/>
</dbReference>
<evidence type="ECO:0008006" key="11">
    <source>
        <dbReference type="Google" id="ProtNLM"/>
    </source>
</evidence>
<sequence length="335" mass="37146">MNIIRAEAPTRIDLAGGTLDIHPIFLFHQPALTINIAINIRAKVAIEPSEKTQIISQDQGVSAFWDDPRRISWEEHPRLELILRIIKSFNPTKGFKLTVNSEAPVGSGLGGSSVIAIALTAALARWLDVSFSQEELVDYAKSIETQTIKVPTGYQDYWGAVYGGVHSYEMGLNGKLKRTALGSDAFHRELERHIMLVYVGKPHFSGTNNWALFKQHIDGEKATVEFFERLKENALLMKEALQKESLENVADALNKDWNTRKTMLPTMTTPEIEKLVTETFKTGAFAARVCGAGGGGCTLLLVEPKKREETTALIQKMGMQILPAKISERGVSIEI</sequence>
<comment type="caution">
    <text evidence="9">The sequence shown here is derived from an EMBL/GenBank/DDBJ whole genome shotgun (WGS) entry which is preliminary data.</text>
</comment>
<evidence type="ECO:0000256" key="3">
    <source>
        <dbReference type="ARBA" id="ARBA00022777"/>
    </source>
</evidence>
<dbReference type="InterPro" id="IPR014606">
    <property type="entry name" value="Heptose_7-P_kinase"/>
</dbReference>
<dbReference type="InterPro" id="IPR036554">
    <property type="entry name" value="GHMP_kinase_C_sf"/>
</dbReference>
<keyword evidence="6" id="KW-0175">Coiled coil</keyword>
<evidence type="ECO:0000259" key="8">
    <source>
        <dbReference type="Pfam" id="PF08544"/>
    </source>
</evidence>